<dbReference type="GO" id="GO:0005960">
    <property type="term" value="C:glycine cleavage complex"/>
    <property type="evidence" value="ECO:0007669"/>
    <property type="project" value="TreeGrafter"/>
</dbReference>
<comment type="caution">
    <text evidence="1">The sequence shown here is derived from an EMBL/GenBank/DDBJ whole genome shotgun (WGS) entry which is preliminary data.</text>
</comment>
<organism evidence="1 2">
    <name type="scientific">Haematococcus lacustris</name>
    <name type="common">Green alga</name>
    <name type="synonym">Haematococcus pluvialis</name>
    <dbReference type="NCBI Taxonomy" id="44745"/>
    <lineage>
        <taxon>Eukaryota</taxon>
        <taxon>Viridiplantae</taxon>
        <taxon>Chlorophyta</taxon>
        <taxon>core chlorophytes</taxon>
        <taxon>Chlorophyceae</taxon>
        <taxon>CS clade</taxon>
        <taxon>Chlamydomonadales</taxon>
        <taxon>Haematococcaceae</taxon>
        <taxon>Haematococcus</taxon>
    </lineage>
</organism>
<dbReference type="GO" id="GO:0009941">
    <property type="term" value="C:chloroplast envelope"/>
    <property type="evidence" value="ECO:0007669"/>
    <property type="project" value="TreeGrafter"/>
</dbReference>
<dbReference type="EMBL" id="BLLF01002223">
    <property type="protein sequence ID" value="GFH23235.1"/>
    <property type="molecule type" value="Genomic_DNA"/>
</dbReference>
<evidence type="ECO:0000313" key="2">
    <source>
        <dbReference type="Proteomes" id="UP000485058"/>
    </source>
</evidence>
<dbReference type="InterPro" id="IPR020581">
    <property type="entry name" value="GDC_P"/>
</dbReference>
<dbReference type="AlphaFoldDB" id="A0A699ZMI3"/>
<keyword evidence="2" id="KW-1185">Reference proteome</keyword>
<name>A0A699ZMI3_HAELA</name>
<gene>
    <name evidence="1" type="ORF">HaLaN_20820</name>
</gene>
<dbReference type="GO" id="GO:0004375">
    <property type="term" value="F:glycine dehydrogenase (decarboxylating) activity"/>
    <property type="evidence" value="ECO:0007669"/>
    <property type="project" value="InterPro"/>
</dbReference>
<dbReference type="GO" id="GO:0048046">
    <property type="term" value="C:apoplast"/>
    <property type="evidence" value="ECO:0007669"/>
    <property type="project" value="TreeGrafter"/>
</dbReference>
<sequence length="52" mass="5969">MLRYLKRLENKDLSLAHSMIPLGSCTMKLNATSEMMPITWPELANLHPFVPQ</sequence>
<dbReference type="PANTHER" id="PTHR11773:SF1">
    <property type="entry name" value="GLYCINE DEHYDROGENASE (DECARBOXYLATING), MITOCHONDRIAL"/>
    <property type="match status" value="1"/>
</dbReference>
<dbReference type="GO" id="GO:0016594">
    <property type="term" value="F:glycine binding"/>
    <property type="evidence" value="ECO:0007669"/>
    <property type="project" value="TreeGrafter"/>
</dbReference>
<feature type="non-terminal residue" evidence="1">
    <location>
        <position position="1"/>
    </location>
</feature>
<evidence type="ECO:0000313" key="1">
    <source>
        <dbReference type="EMBL" id="GFH23235.1"/>
    </source>
</evidence>
<dbReference type="GO" id="GO:0005739">
    <property type="term" value="C:mitochondrion"/>
    <property type="evidence" value="ECO:0007669"/>
    <property type="project" value="TreeGrafter"/>
</dbReference>
<protein>
    <submittedName>
        <fullName evidence="1">Glycine dehydrogenase (Aminomethyl-transferring)</fullName>
    </submittedName>
</protein>
<feature type="non-terminal residue" evidence="1">
    <location>
        <position position="52"/>
    </location>
</feature>
<dbReference type="GO" id="GO:0019464">
    <property type="term" value="P:glycine decarboxylation via glycine cleavage system"/>
    <property type="evidence" value="ECO:0007669"/>
    <property type="project" value="TreeGrafter"/>
</dbReference>
<accession>A0A699ZMI3</accession>
<dbReference type="Proteomes" id="UP000485058">
    <property type="component" value="Unassembled WGS sequence"/>
</dbReference>
<proteinExistence type="predicted"/>
<reference evidence="1 2" key="1">
    <citation type="submission" date="2020-02" db="EMBL/GenBank/DDBJ databases">
        <title>Draft genome sequence of Haematococcus lacustris strain NIES-144.</title>
        <authorList>
            <person name="Morimoto D."/>
            <person name="Nakagawa S."/>
            <person name="Yoshida T."/>
            <person name="Sawayama S."/>
        </authorList>
    </citation>
    <scope>NUCLEOTIDE SEQUENCE [LARGE SCALE GENOMIC DNA]</scope>
    <source>
        <strain evidence="1 2">NIES-144</strain>
    </source>
</reference>
<dbReference type="PANTHER" id="PTHR11773">
    <property type="entry name" value="GLYCINE DEHYDROGENASE, DECARBOXYLATING"/>
    <property type="match status" value="1"/>
</dbReference>
<dbReference type="GO" id="GO:0030170">
    <property type="term" value="F:pyridoxal phosphate binding"/>
    <property type="evidence" value="ECO:0007669"/>
    <property type="project" value="TreeGrafter"/>
</dbReference>